<accession>A0ACB6ZH39</accession>
<keyword evidence="2" id="KW-1185">Reference proteome</keyword>
<reference evidence="1" key="2">
    <citation type="journal article" date="2020" name="Nat. Commun.">
        <title>Large-scale genome sequencing of mycorrhizal fungi provides insights into the early evolution of symbiotic traits.</title>
        <authorList>
            <person name="Miyauchi S."/>
            <person name="Kiss E."/>
            <person name="Kuo A."/>
            <person name="Drula E."/>
            <person name="Kohler A."/>
            <person name="Sanchez-Garcia M."/>
            <person name="Morin E."/>
            <person name="Andreopoulos B."/>
            <person name="Barry K.W."/>
            <person name="Bonito G."/>
            <person name="Buee M."/>
            <person name="Carver A."/>
            <person name="Chen C."/>
            <person name="Cichocki N."/>
            <person name="Clum A."/>
            <person name="Culley D."/>
            <person name="Crous P.W."/>
            <person name="Fauchery L."/>
            <person name="Girlanda M."/>
            <person name="Hayes R.D."/>
            <person name="Keri Z."/>
            <person name="LaButti K."/>
            <person name="Lipzen A."/>
            <person name="Lombard V."/>
            <person name="Magnuson J."/>
            <person name="Maillard F."/>
            <person name="Murat C."/>
            <person name="Nolan M."/>
            <person name="Ohm R.A."/>
            <person name="Pangilinan J."/>
            <person name="Pereira M.F."/>
            <person name="Perotto S."/>
            <person name="Peter M."/>
            <person name="Pfister S."/>
            <person name="Riley R."/>
            <person name="Sitrit Y."/>
            <person name="Stielow J.B."/>
            <person name="Szollosi G."/>
            <person name="Zifcakova L."/>
            <person name="Stursova M."/>
            <person name="Spatafora J.W."/>
            <person name="Tedersoo L."/>
            <person name="Vaario L.M."/>
            <person name="Yamada A."/>
            <person name="Yan M."/>
            <person name="Wang P."/>
            <person name="Xu J."/>
            <person name="Bruns T."/>
            <person name="Baldrian P."/>
            <person name="Vilgalys R."/>
            <person name="Dunand C."/>
            <person name="Henrissat B."/>
            <person name="Grigoriev I.V."/>
            <person name="Hibbett D."/>
            <person name="Nagy L.G."/>
            <person name="Martin F.M."/>
        </authorList>
    </citation>
    <scope>NUCLEOTIDE SEQUENCE</scope>
    <source>
        <strain evidence="1">P2</strain>
    </source>
</reference>
<gene>
    <name evidence="1" type="ORF">BDM02DRAFT_3115115</name>
</gene>
<proteinExistence type="predicted"/>
<name>A0ACB6ZH39_THEGA</name>
<evidence type="ECO:0000313" key="1">
    <source>
        <dbReference type="EMBL" id="KAF9648653.1"/>
    </source>
</evidence>
<comment type="caution">
    <text evidence="1">The sequence shown here is derived from an EMBL/GenBank/DDBJ whole genome shotgun (WGS) entry which is preliminary data.</text>
</comment>
<dbReference type="EMBL" id="MU118010">
    <property type="protein sequence ID" value="KAF9648653.1"/>
    <property type="molecule type" value="Genomic_DNA"/>
</dbReference>
<dbReference type="Proteomes" id="UP000886501">
    <property type="component" value="Unassembled WGS sequence"/>
</dbReference>
<organism evidence="1 2">
    <name type="scientific">Thelephora ganbajun</name>
    <name type="common">Ganba fungus</name>
    <dbReference type="NCBI Taxonomy" id="370292"/>
    <lineage>
        <taxon>Eukaryota</taxon>
        <taxon>Fungi</taxon>
        <taxon>Dikarya</taxon>
        <taxon>Basidiomycota</taxon>
        <taxon>Agaricomycotina</taxon>
        <taxon>Agaricomycetes</taxon>
        <taxon>Thelephorales</taxon>
        <taxon>Thelephoraceae</taxon>
        <taxon>Thelephora</taxon>
    </lineage>
</organism>
<evidence type="ECO:0000313" key="2">
    <source>
        <dbReference type="Proteomes" id="UP000886501"/>
    </source>
</evidence>
<protein>
    <submittedName>
        <fullName evidence="1">Uncharacterized protein</fullName>
    </submittedName>
</protein>
<sequence length="84" mass="9542">MISTNSPWRFALVYNVPTVRRSLFILLGVSSKHVEARADPLRRGIGRGERNFAISQRPILPCEENGCSFFQTLMVTTTEELVFI</sequence>
<reference evidence="1" key="1">
    <citation type="submission" date="2019-10" db="EMBL/GenBank/DDBJ databases">
        <authorList>
            <consortium name="DOE Joint Genome Institute"/>
            <person name="Kuo A."/>
            <person name="Miyauchi S."/>
            <person name="Kiss E."/>
            <person name="Drula E."/>
            <person name="Kohler A."/>
            <person name="Sanchez-Garcia M."/>
            <person name="Andreopoulos B."/>
            <person name="Barry K.W."/>
            <person name="Bonito G."/>
            <person name="Buee M."/>
            <person name="Carver A."/>
            <person name="Chen C."/>
            <person name="Cichocki N."/>
            <person name="Clum A."/>
            <person name="Culley D."/>
            <person name="Crous P.W."/>
            <person name="Fauchery L."/>
            <person name="Girlanda M."/>
            <person name="Hayes R."/>
            <person name="Keri Z."/>
            <person name="Labutti K."/>
            <person name="Lipzen A."/>
            <person name="Lombard V."/>
            <person name="Magnuson J."/>
            <person name="Maillard F."/>
            <person name="Morin E."/>
            <person name="Murat C."/>
            <person name="Nolan M."/>
            <person name="Ohm R."/>
            <person name="Pangilinan J."/>
            <person name="Pereira M."/>
            <person name="Perotto S."/>
            <person name="Peter M."/>
            <person name="Riley R."/>
            <person name="Sitrit Y."/>
            <person name="Stielow B."/>
            <person name="Szollosi G."/>
            <person name="Zifcakova L."/>
            <person name="Stursova M."/>
            <person name="Spatafora J.W."/>
            <person name="Tedersoo L."/>
            <person name="Vaario L.-M."/>
            <person name="Yamada A."/>
            <person name="Yan M."/>
            <person name="Wang P."/>
            <person name="Xu J."/>
            <person name="Bruns T."/>
            <person name="Baldrian P."/>
            <person name="Vilgalys R."/>
            <person name="Henrissat B."/>
            <person name="Grigoriev I.V."/>
            <person name="Hibbett D."/>
            <person name="Nagy L.G."/>
            <person name="Martin F.M."/>
        </authorList>
    </citation>
    <scope>NUCLEOTIDE SEQUENCE</scope>
    <source>
        <strain evidence="1">P2</strain>
    </source>
</reference>